<evidence type="ECO:0000313" key="3">
    <source>
        <dbReference type="Proteomes" id="UP001283341"/>
    </source>
</evidence>
<feature type="chain" id="PRO_5042180203" description="SMP-30/Gluconolactonase/LRE-like region domain-containing protein" evidence="1">
    <location>
        <begin position="22"/>
        <end position="346"/>
    </location>
</feature>
<protein>
    <recommendedName>
        <fullName evidence="4">SMP-30/Gluconolactonase/LRE-like region domain-containing protein</fullName>
    </recommendedName>
</protein>
<dbReference type="PANTHER" id="PTHR42060">
    <property type="entry name" value="NHL REPEAT-CONTAINING PROTEIN-RELATED"/>
    <property type="match status" value="1"/>
</dbReference>
<organism evidence="2 3">
    <name type="scientific">Apodospora peruviana</name>
    <dbReference type="NCBI Taxonomy" id="516989"/>
    <lineage>
        <taxon>Eukaryota</taxon>
        <taxon>Fungi</taxon>
        <taxon>Dikarya</taxon>
        <taxon>Ascomycota</taxon>
        <taxon>Pezizomycotina</taxon>
        <taxon>Sordariomycetes</taxon>
        <taxon>Sordariomycetidae</taxon>
        <taxon>Sordariales</taxon>
        <taxon>Lasiosphaeriaceae</taxon>
        <taxon>Apodospora</taxon>
    </lineage>
</organism>
<dbReference type="InterPro" id="IPR052998">
    <property type="entry name" value="Hetero-Diels-Alderase-like"/>
</dbReference>
<name>A0AAE0IPX6_9PEZI</name>
<dbReference type="Proteomes" id="UP001283341">
    <property type="component" value="Unassembled WGS sequence"/>
</dbReference>
<evidence type="ECO:0000256" key="1">
    <source>
        <dbReference type="SAM" id="SignalP"/>
    </source>
</evidence>
<dbReference type="PANTHER" id="PTHR42060:SF1">
    <property type="entry name" value="NHL REPEAT-CONTAINING PROTEIN"/>
    <property type="match status" value="1"/>
</dbReference>
<dbReference type="Gene3D" id="2.120.10.30">
    <property type="entry name" value="TolB, C-terminal domain"/>
    <property type="match status" value="1"/>
</dbReference>
<dbReference type="EMBL" id="JAUEDM010000001">
    <property type="protein sequence ID" value="KAK3329203.1"/>
    <property type="molecule type" value="Genomic_DNA"/>
</dbReference>
<evidence type="ECO:0008006" key="4">
    <source>
        <dbReference type="Google" id="ProtNLM"/>
    </source>
</evidence>
<sequence length="346" mass="36677">MYQPLLPLFLAGLAFTCGGLSSSTTHHKDPVTTVYQSSNNTFIENQLVLPNGHLLFTTLNSGDVFSLDPYAAQPVPKRVVSFPGTLAVTGITSLGNGLYAATAGVQEGLAFHNMALHVFKLDGTLISRIPGPDPSLLNGIATLPTNPNIVLSADSYNGQIIRFNTKTKTASVAVSAAEEPELAAGDLTLPLPEGVNGIKIRGGYLYFTNTYLGTFGRFRIDAFDGRKVGRVEILARLEQPTGFGRAYDDFVLDGEGNAYITQHYNTIVKVCARNKAVSVVPGTGRDDGKIHAPTAVAFSKDGSSLFVTTASTSFTGTAYSGGVFSIKLDEASKGGKLSYTRNLVVI</sequence>
<keyword evidence="3" id="KW-1185">Reference proteome</keyword>
<proteinExistence type="predicted"/>
<accession>A0AAE0IPX6</accession>
<reference evidence="2" key="2">
    <citation type="submission" date="2023-06" db="EMBL/GenBank/DDBJ databases">
        <authorList>
            <consortium name="Lawrence Berkeley National Laboratory"/>
            <person name="Haridas S."/>
            <person name="Hensen N."/>
            <person name="Bonometti L."/>
            <person name="Westerberg I."/>
            <person name="Brannstrom I.O."/>
            <person name="Guillou S."/>
            <person name="Cros-Aarteil S."/>
            <person name="Calhoun S."/>
            <person name="Kuo A."/>
            <person name="Mondo S."/>
            <person name="Pangilinan J."/>
            <person name="Riley R."/>
            <person name="Labutti K."/>
            <person name="Andreopoulos B."/>
            <person name="Lipzen A."/>
            <person name="Chen C."/>
            <person name="Yanf M."/>
            <person name="Daum C."/>
            <person name="Ng V."/>
            <person name="Clum A."/>
            <person name="Steindorff A."/>
            <person name="Ohm R."/>
            <person name="Martin F."/>
            <person name="Silar P."/>
            <person name="Natvig D."/>
            <person name="Lalanne C."/>
            <person name="Gautier V."/>
            <person name="Ament-Velasquez S.L."/>
            <person name="Kruys A."/>
            <person name="Hutchinson M.I."/>
            <person name="Powell A.J."/>
            <person name="Barry K."/>
            <person name="Miller A.N."/>
            <person name="Grigoriev I.V."/>
            <person name="Debuchy R."/>
            <person name="Gladieux P."/>
            <person name="Thoren M.H."/>
            <person name="Johannesson H."/>
        </authorList>
    </citation>
    <scope>NUCLEOTIDE SEQUENCE</scope>
    <source>
        <strain evidence="2">CBS 118394</strain>
    </source>
</reference>
<feature type="signal peptide" evidence="1">
    <location>
        <begin position="1"/>
        <end position="21"/>
    </location>
</feature>
<comment type="caution">
    <text evidence="2">The sequence shown here is derived from an EMBL/GenBank/DDBJ whole genome shotgun (WGS) entry which is preliminary data.</text>
</comment>
<keyword evidence="1" id="KW-0732">Signal</keyword>
<gene>
    <name evidence="2" type="ORF">B0H66DRAFT_596800</name>
</gene>
<dbReference type="AlphaFoldDB" id="A0AAE0IPX6"/>
<evidence type="ECO:0000313" key="2">
    <source>
        <dbReference type="EMBL" id="KAK3329203.1"/>
    </source>
</evidence>
<reference evidence="2" key="1">
    <citation type="journal article" date="2023" name="Mol. Phylogenet. Evol.">
        <title>Genome-scale phylogeny and comparative genomics of the fungal order Sordariales.</title>
        <authorList>
            <person name="Hensen N."/>
            <person name="Bonometti L."/>
            <person name="Westerberg I."/>
            <person name="Brannstrom I.O."/>
            <person name="Guillou S."/>
            <person name="Cros-Aarteil S."/>
            <person name="Calhoun S."/>
            <person name="Haridas S."/>
            <person name="Kuo A."/>
            <person name="Mondo S."/>
            <person name="Pangilinan J."/>
            <person name="Riley R."/>
            <person name="LaButti K."/>
            <person name="Andreopoulos B."/>
            <person name="Lipzen A."/>
            <person name="Chen C."/>
            <person name="Yan M."/>
            <person name="Daum C."/>
            <person name="Ng V."/>
            <person name="Clum A."/>
            <person name="Steindorff A."/>
            <person name="Ohm R.A."/>
            <person name="Martin F."/>
            <person name="Silar P."/>
            <person name="Natvig D.O."/>
            <person name="Lalanne C."/>
            <person name="Gautier V."/>
            <person name="Ament-Velasquez S.L."/>
            <person name="Kruys A."/>
            <person name="Hutchinson M.I."/>
            <person name="Powell A.J."/>
            <person name="Barry K."/>
            <person name="Miller A.N."/>
            <person name="Grigoriev I.V."/>
            <person name="Debuchy R."/>
            <person name="Gladieux P."/>
            <person name="Hiltunen Thoren M."/>
            <person name="Johannesson H."/>
        </authorList>
    </citation>
    <scope>NUCLEOTIDE SEQUENCE</scope>
    <source>
        <strain evidence="2">CBS 118394</strain>
    </source>
</reference>
<dbReference type="SUPFAM" id="SSF63829">
    <property type="entry name" value="Calcium-dependent phosphotriesterase"/>
    <property type="match status" value="1"/>
</dbReference>
<dbReference type="InterPro" id="IPR011042">
    <property type="entry name" value="6-blade_b-propeller_TolB-like"/>
</dbReference>